<dbReference type="AlphaFoldDB" id="A0A3M7QVE0"/>
<dbReference type="GO" id="GO:0016829">
    <property type="term" value="F:lyase activity"/>
    <property type="evidence" value="ECO:0007669"/>
    <property type="project" value="UniProtKB-KW"/>
</dbReference>
<organism evidence="1 2">
    <name type="scientific">Brachionus plicatilis</name>
    <name type="common">Marine rotifer</name>
    <name type="synonym">Brachionus muelleri</name>
    <dbReference type="NCBI Taxonomy" id="10195"/>
    <lineage>
        <taxon>Eukaryota</taxon>
        <taxon>Metazoa</taxon>
        <taxon>Spiralia</taxon>
        <taxon>Gnathifera</taxon>
        <taxon>Rotifera</taxon>
        <taxon>Eurotatoria</taxon>
        <taxon>Monogononta</taxon>
        <taxon>Pseudotrocha</taxon>
        <taxon>Ploima</taxon>
        <taxon>Brachionidae</taxon>
        <taxon>Brachionus</taxon>
    </lineage>
</organism>
<comment type="caution">
    <text evidence="1">The sequence shown here is derived from an EMBL/GenBank/DDBJ whole genome shotgun (WGS) entry which is preliminary data.</text>
</comment>
<dbReference type="OrthoDB" id="10388721at2759"/>
<evidence type="ECO:0000313" key="2">
    <source>
        <dbReference type="Proteomes" id="UP000276133"/>
    </source>
</evidence>
<name>A0A3M7QVE0_BRAPC</name>
<dbReference type="SUPFAM" id="SSF49899">
    <property type="entry name" value="Concanavalin A-like lectins/glucanases"/>
    <property type="match status" value="1"/>
</dbReference>
<protein>
    <submittedName>
        <fullName evidence="1">Alginate lyase N-terminal domain-containing</fullName>
    </submittedName>
</protein>
<dbReference type="InterPro" id="IPR013320">
    <property type="entry name" value="ConA-like_dom_sf"/>
</dbReference>
<dbReference type="Proteomes" id="UP000276133">
    <property type="component" value="Unassembled WGS sequence"/>
</dbReference>
<proteinExistence type="predicted"/>
<keyword evidence="1" id="KW-0456">Lyase</keyword>
<accession>A0A3M7QVE0</accession>
<dbReference type="Pfam" id="PF13385">
    <property type="entry name" value="Laminin_G_3"/>
    <property type="match status" value="1"/>
</dbReference>
<reference evidence="1 2" key="1">
    <citation type="journal article" date="2018" name="Sci. Rep.">
        <title>Genomic signatures of local adaptation to the degree of environmental predictability in rotifers.</title>
        <authorList>
            <person name="Franch-Gras L."/>
            <person name="Hahn C."/>
            <person name="Garcia-Roger E.M."/>
            <person name="Carmona M.J."/>
            <person name="Serra M."/>
            <person name="Gomez A."/>
        </authorList>
    </citation>
    <scope>NUCLEOTIDE SEQUENCE [LARGE SCALE GENOMIC DNA]</scope>
    <source>
        <strain evidence="1">HYR1</strain>
    </source>
</reference>
<gene>
    <name evidence="1" type="ORF">BpHYR1_010783</name>
</gene>
<evidence type="ECO:0000313" key="1">
    <source>
        <dbReference type="EMBL" id="RNA15340.1"/>
    </source>
</evidence>
<sequence>SIDITHDEYIKIKNLDFPDFQDTNLIKIYDISNQMLCFSKCSIISKCAFVSFNGSKCRLLKRYAFRMLVESSKSAYCKNNCDDINGLINYWPIYESQVNDIVEGKDLYAPVNAFTTADRHGNENAAIRLKSGYYRVPEGVYFNGDFTVMAWAKVNKLVSFSRLFDFGVSRSSVLIFLSEAGTGKPGVDVISSKDLFTYSTFNKPVELSKWFHIAAVLKDSILSLYFNCTFQSSHLSNIPTRINRNLNFIGKSNMGNPNADADIDDFKIFNRALNIQEITDECKELF</sequence>
<keyword evidence="2" id="KW-1185">Reference proteome</keyword>
<feature type="non-terminal residue" evidence="1">
    <location>
        <position position="1"/>
    </location>
</feature>
<dbReference type="Gene3D" id="2.60.120.200">
    <property type="match status" value="1"/>
</dbReference>
<dbReference type="EMBL" id="REGN01004975">
    <property type="protein sequence ID" value="RNA15340.1"/>
    <property type="molecule type" value="Genomic_DNA"/>
</dbReference>